<reference evidence="1" key="1">
    <citation type="submission" date="2020-05" db="EMBL/GenBank/DDBJ databases">
        <authorList>
            <person name="Chiriac C."/>
            <person name="Salcher M."/>
            <person name="Ghai R."/>
            <person name="Kavagutti S V."/>
        </authorList>
    </citation>
    <scope>NUCLEOTIDE SEQUENCE</scope>
</reference>
<evidence type="ECO:0000313" key="1">
    <source>
        <dbReference type="EMBL" id="CAB4831725.1"/>
    </source>
</evidence>
<dbReference type="EMBL" id="CAFAAV010000198">
    <property type="protein sequence ID" value="CAB4831725.1"/>
    <property type="molecule type" value="Genomic_DNA"/>
</dbReference>
<dbReference type="AlphaFoldDB" id="A0A6J7AG14"/>
<accession>A0A6J7AG14</accession>
<organism evidence="1">
    <name type="scientific">freshwater metagenome</name>
    <dbReference type="NCBI Taxonomy" id="449393"/>
    <lineage>
        <taxon>unclassified sequences</taxon>
        <taxon>metagenomes</taxon>
        <taxon>ecological metagenomes</taxon>
    </lineage>
</organism>
<sequence>MTHPSEGCLNVGQHLVVFQRARSSDHHALGAVVLLEELAHVVRGDRLHVLAIARWVATERVPGEQRSGESAVGDIVRRLVVHRQFFKDDCPLGMHVVIA</sequence>
<protein>
    <submittedName>
        <fullName evidence="1">Unannotated protein</fullName>
    </submittedName>
</protein>
<gene>
    <name evidence="1" type="ORF">UFOPK3099_02160</name>
</gene>
<name>A0A6J7AG14_9ZZZZ</name>
<proteinExistence type="predicted"/>